<dbReference type="GeneID" id="3922548"/>
<feature type="compositionally biased region" description="Basic and acidic residues" evidence="1">
    <location>
        <begin position="21"/>
        <end position="35"/>
    </location>
</feature>
<dbReference type="EnsemblBacteria" id="ABD42649">
    <property type="protein sequence ID" value="ABD42649"/>
    <property type="gene ID" value="Mhun_2958"/>
</dbReference>
<proteinExistence type="predicted"/>
<keyword evidence="3" id="KW-1185">Reference proteome</keyword>
<name>Q2FRZ8_METHJ</name>
<dbReference type="OrthoDB" id="377345at2157"/>
<protein>
    <submittedName>
        <fullName evidence="2">Uncharacterized protein</fullName>
    </submittedName>
</protein>
<dbReference type="AlphaFoldDB" id="Q2FRZ8"/>
<feature type="region of interest" description="Disordered" evidence="1">
    <location>
        <begin position="1"/>
        <end position="67"/>
    </location>
</feature>
<accession>Q2FRZ8</accession>
<dbReference type="HOGENOM" id="CLU_1665513_0_0_2"/>
<dbReference type="Proteomes" id="UP000001941">
    <property type="component" value="Chromosome"/>
</dbReference>
<sequence length="158" mass="17646">MDLVPPLGIENRKINPNGTVPKKEHGTMNTKKRDLSLIFRAPLSEDQLQEKKTSYNQKKNESPNHEKAGQLITDGVLSIFPFGQQKSLLSQKIATLPTQHGPGEGRKPDHLDKGLLTRALNSTFKSPERICTRICTSLDLFGSHPNQHIHQGRGMIHV</sequence>
<feature type="compositionally biased region" description="Basic and acidic residues" evidence="1">
    <location>
        <begin position="48"/>
        <end position="67"/>
    </location>
</feature>
<reference evidence="3" key="1">
    <citation type="journal article" date="2016" name="Stand. Genomic Sci.">
        <title>Complete genome sequence of Methanospirillum hungatei type strain JF1.</title>
        <authorList>
            <person name="Gunsalus R.P."/>
            <person name="Cook L.E."/>
            <person name="Crable B."/>
            <person name="Rohlin L."/>
            <person name="McDonald E."/>
            <person name="Mouttaki H."/>
            <person name="Sieber J.R."/>
            <person name="Poweleit N."/>
            <person name="Zhou H."/>
            <person name="Lapidus A.L."/>
            <person name="Daligault H.E."/>
            <person name="Land M."/>
            <person name="Gilna P."/>
            <person name="Ivanova N."/>
            <person name="Kyrpides N."/>
            <person name="Culley D.E."/>
            <person name="McInerney M.J."/>
        </authorList>
    </citation>
    <scope>NUCLEOTIDE SEQUENCE [LARGE SCALE GENOMIC DNA]</scope>
    <source>
        <strain evidence="3">ATCC 27890 / DSM 864 / NBRC 100397 / JF-1</strain>
    </source>
</reference>
<evidence type="ECO:0000313" key="3">
    <source>
        <dbReference type="Proteomes" id="UP000001941"/>
    </source>
</evidence>
<gene>
    <name evidence="2" type="ordered locus">Mhun_2958</name>
</gene>
<evidence type="ECO:0000313" key="2">
    <source>
        <dbReference type="EMBL" id="ABD42649.1"/>
    </source>
</evidence>
<dbReference type="STRING" id="323259.Mhun_2958"/>
<dbReference type="EMBL" id="CP000254">
    <property type="protein sequence ID" value="ABD42649.1"/>
    <property type="molecule type" value="Genomic_DNA"/>
</dbReference>
<evidence type="ECO:0000256" key="1">
    <source>
        <dbReference type="SAM" id="MobiDB-lite"/>
    </source>
</evidence>
<dbReference type="KEGG" id="mhu:Mhun_2958"/>
<dbReference type="RefSeq" id="WP_011449902.1">
    <property type="nucleotide sequence ID" value="NC_007796.1"/>
</dbReference>
<organism evidence="2 3">
    <name type="scientific">Methanospirillum hungatei JF-1 (strain ATCC 27890 / DSM 864 / NBRC 100397 / JF-1)</name>
    <dbReference type="NCBI Taxonomy" id="323259"/>
    <lineage>
        <taxon>Archaea</taxon>
        <taxon>Methanobacteriati</taxon>
        <taxon>Methanobacteriota</taxon>
        <taxon>Stenosarchaea group</taxon>
        <taxon>Methanomicrobia</taxon>
        <taxon>Methanomicrobiales</taxon>
        <taxon>Methanospirillaceae</taxon>
        <taxon>Methanospirillum</taxon>
    </lineage>
</organism>
<dbReference type="InParanoid" id="Q2FRZ8"/>